<accession>A0ABQ6JH28</accession>
<dbReference type="EMBL" id="BSUZ01000001">
    <property type="protein sequence ID" value="GMA86207.1"/>
    <property type="molecule type" value="Genomic_DNA"/>
</dbReference>
<protein>
    <submittedName>
        <fullName evidence="2">Uncharacterized protein</fullName>
    </submittedName>
</protein>
<proteinExistence type="predicted"/>
<feature type="compositionally biased region" description="Basic residues" evidence="1">
    <location>
        <begin position="28"/>
        <end position="49"/>
    </location>
</feature>
<sequence length="61" mass="7134">MLGIILNKAPAQRRDDYAYYSANGATPSRRRPFGRRRPRPPRRGRRPSGQRRPEMQTAGRR</sequence>
<evidence type="ECO:0000256" key="1">
    <source>
        <dbReference type="SAM" id="MobiDB-lite"/>
    </source>
</evidence>
<organism evidence="2 3">
    <name type="scientific">Angustibacter aerolatus</name>
    <dbReference type="NCBI Taxonomy" id="1162965"/>
    <lineage>
        <taxon>Bacteria</taxon>
        <taxon>Bacillati</taxon>
        <taxon>Actinomycetota</taxon>
        <taxon>Actinomycetes</taxon>
        <taxon>Kineosporiales</taxon>
        <taxon>Kineosporiaceae</taxon>
    </lineage>
</organism>
<feature type="region of interest" description="Disordered" evidence="1">
    <location>
        <begin position="1"/>
        <end position="61"/>
    </location>
</feature>
<dbReference type="Proteomes" id="UP001157017">
    <property type="component" value="Unassembled WGS sequence"/>
</dbReference>
<comment type="caution">
    <text evidence="2">The sequence shown here is derived from an EMBL/GenBank/DDBJ whole genome shotgun (WGS) entry which is preliminary data.</text>
</comment>
<evidence type="ECO:0000313" key="3">
    <source>
        <dbReference type="Proteomes" id="UP001157017"/>
    </source>
</evidence>
<name>A0ABQ6JH28_9ACTN</name>
<gene>
    <name evidence="2" type="ORF">GCM10025868_14570</name>
</gene>
<reference evidence="3" key="1">
    <citation type="journal article" date="2019" name="Int. J. Syst. Evol. Microbiol.">
        <title>The Global Catalogue of Microorganisms (GCM) 10K type strain sequencing project: providing services to taxonomists for standard genome sequencing and annotation.</title>
        <authorList>
            <consortium name="The Broad Institute Genomics Platform"/>
            <consortium name="The Broad Institute Genome Sequencing Center for Infectious Disease"/>
            <person name="Wu L."/>
            <person name="Ma J."/>
        </authorList>
    </citation>
    <scope>NUCLEOTIDE SEQUENCE [LARGE SCALE GENOMIC DNA]</scope>
    <source>
        <strain evidence="3">NBRC 108730</strain>
    </source>
</reference>
<evidence type="ECO:0000313" key="2">
    <source>
        <dbReference type="EMBL" id="GMA86207.1"/>
    </source>
</evidence>
<keyword evidence="3" id="KW-1185">Reference proteome</keyword>